<feature type="transmembrane region" description="Helical" evidence="3">
    <location>
        <begin position="101"/>
        <end position="125"/>
    </location>
</feature>
<protein>
    <recommendedName>
        <fullName evidence="6">Signal transduction histidine kinase subgroup 3 dimerisation and phosphoacceptor domain-containing protein</fullName>
    </recommendedName>
</protein>
<name>A0ABP7DVP4_9ACTN</name>
<feature type="region of interest" description="Disordered" evidence="2">
    <location>
        <begin position="73"/>
        <end position="93"/>
    </location>
</feature>
<dbReference type="EMBL" id="BAABEP010000002">
    <property type="protein sequence ID" value="GAA3710235.1"/>
    <property type="molecule type" value="Genomic_DNA"/>
</dbReference>
<evidence type="ECO:0008006" key="6">
    <source>
        <dbReference type="Google" id="ProtNLM"/>
    </source>
</evidence>
<feature type="transmembrane region" description="Helical" evidence="3">
    <location>
        <begin position="39"/>
        <end position="58"/>
    </location>
</feature>
<evidence type="ECO:0000256" key="3">
    <source>
        <dbReference type="SAM" id="Phobius"/>
    </source>
</evidence>
<evidence type="ECO:0000313" key="5">
    <source>
        <dbReference type="Proteomes" id="UP001499884"/>
    </source>
</evidence>
<feature type="transmembrane region" description="Helical" evidence="3">
    <location>
        <begin position="6"/>
        <end position="32"/>
    </location>
</feature>
<evidence type="ECO:0000313" key="4">
    <source>
        <dbReference type="EMBL" id="GAA3710235.1"/>
    </source>
</evidence>
<evidence type="ECO:0000256" key="1">
    <source>
        <dbReference type="SAM" id="Coils"/>
    </source>
</evidence>
<keyword evidence="3" id="KW-0812">Transmembrane</keyword>
<evidence type="ECO:0000256" key="2">
    <source>
        <dbReference type="SAM" id="MobiDB-lite"/>
    </source>
</evidence>
<feature type="coiled-coil region" evidence="1">
    <location>
        <begin position="125"/>
        <end position="159"/>
    </location>
</feature>
<sequence length="301" mass="32688">MPPMSTTAAWILSLAGSGMCLFLAVQTVWFWITQNWPRMCSTLIGALVASTVVFRPTLPLELAAKLRASLSNDLEADPRPTTPDPNVTHGPGTDGPPWGTIALVLGITVAAIALLLGSLALAAGLRRHRERASQQQRRADELARRRSEVEERHDAVRDALGDFQMNLLDNLHRLALADVNVPQTARLIDALDAARDARISTAPEALDTYRQAVTALELAWRSADHHARTTGASYLPRAERRNIEQAQAALAVARDERGYAPQRQLALRRALNLIDGVIPVPLEAIAALETSTRPALAPAKN</sequence>
<dbReference type="Proteomes" id="UP001499884">
    <property type="component" value="Unassembled WGS sequence"/>
</dbReference>
<gene>
    <name evidence="4" type="ORF">GCM10023082_05160</name>
</gene>
<keyword evidence="3" id="KW-0472">Membrane</keyword>
<accession>A0ABP7DVP4</accession>
<keyword evidence="1" id="KW-0175">Coiled coil</keyword>
<comment type="caution">
    <text evidence="4">The sequence shown here is derived from an EMBL/GenBank/DDBJ whole genome shotgun (WGS) entry which is preliminary data.</text>
</comment>
<proteinExistence type="predicted"/>
<reference evidence="5" key="1">
    <citation type="journal article" date="2019" name="Int. J. Syst. Evol. Microbiol.">
        <title>The Global Catalogue of Microorganisms (GCM) 10K type strain sequencing project: providing services to taxonomists for standard genome sequencing and annotation.</title>
        <authorList>
            <consortium name="The Broad Institute Genomics Platform"/>
            <consortium name="The Broad Institute Genome Sequencing Center for Infectious Disease"/>
            <person name="Wu L."/>
            <person name="Ma J."/>
        </authorList>
    </citation>
    <scope>NUCLEOTIDE SEQUENCE [LARGE SCALE GENOMIC DNA]</scope>
    <source>
        <strain evidence="5">JCM 30846</strain>
    </source>
</reference>
<organism evidence="4 5">
    <name type="scientific">Streptomyces tremellae</name>
    <dbReference type="NCBI Taxonomy" id="1124239"/>
    <lineage>
        <taxon>Bacteria</taxon>
        <taxon>Bacillati</taxon>
        <taxon>Actinomycetota</taxon>
        <taxon>Actinomycetes</taxon>
        <taxon>Kitasatosporales</taxon>
        <taxon>Streptomycetaceae</taxon>
        <taxon>Streptomyces</taxon>
    </lineage>
</organism>
<keyword evidence="5" id="KW-1185">Reference proteome</keyword>
<keyword evidence="3" id="KW-1133">Transmembrane helix</keyword>